<keyword evidence="4" id="KW-1185">Reference proteome</keyword>
<evidence type="ECO:0000313" key="3">
    <source>
        <dbReference type="Proteomes" id="UP000095284"/>
    </source>
</evidence>
<dbReference type="EMBL" id="CAJFCV020000002">
    <property type="protein sequence ID" value="CAG9100391.1"/>
    <property type="molecule type" value="Genomic_DNA"/>
</dbReference>
<evidence type="ECO:0000256" key="1">
    <source>
        <dbReference type="SAM" id="MobiDB-lite"/>
    </source>
</evidence>
<evidence type="ECO:0000313" key="2">
    <source>
        <dbReference type="EMBL" id="CAD5217030.1"/>
    </source>
</evidence>
<dbReference type="AlphaFoldDB" id="A0A1I7SGW1"/>
<dbReference type="Proteomes" id="UP000659654">
    <property type="component" value="Unassembled WGS sequence"/>
</dbReference>
<feature type="region of interest" description="Disordered" evidence="1">
    <location>
        <begin position="269"/>
        <end position="355"/>
    </location>
</feature>
<proteinExistence type="predicted"/>
<feature type="compositionally biased region" description="Basic residues" evidence="1">
    <location>
        <begin position="312"/>
        <end position="321"/>
    </location>
</feature>
<sequence length="468" mass="53702">MVDNLVARREAEKALGIFEKYNTKFYQTIETHIKPKFQHWLTSPPQTDENFSATLDQLKKAELEYSSCLEQVEKLRKLTGLDEETALKTERDQVLLEAMRDLLEQTRKRASVVLGKVKLSNHLVESYSLVQLENGNYEWPRVFDTPLSNTEEQSTPSGEDLPSNQVQHPQVILPTNFTTQYEDQFYNELAASSSRPIVSPDNPASPLGQHTAHTNSSNASQGGTRNAPLQTQETTTAPTQLEQSLLAALVKQFQPLMQQAINDVMSKTMADSVHQSAGQRHQHQPEPDAERSSSRRRDNPTRRSSSRSRDDRRRRRRRRTRSYSSSSRSSYDSDREDRDHSPRNHRRSSRRVIEHRSDPEFDTRCAINVFQKGQFICKCKEYFEMRGSLTKGLPNPSVEKMKDSEHSTWLVFLTHFNIDVGNNPSFPPAKKNAFLRDRLLPAERLVAHIADPHLQSYTRTMQGHFSPS</sequence>
<feature type="compositionally biased region" description="Polar residues" evidence="1">
    <location>
        <begin position="211"/>
        <end position="238"/>
    </location>
</feature>
<feature type="compositionally biased region" description="Basic and acidic residues" evidence="1">
    <location>
        <begin position="283"/>
        <end position="311"/>
    </location>
</feature>
<dbReference type="Proteomes" id="UP000582659">
    <property type="component" value="Unassembled WGS sequence"/>
</dbReference>
<feature type="region of interest" description="Disordered" evidence="1">
    <location>
        <begin position="193"/>
        <end position="238"/>
    </location>
</feature>
<accession>A0A1I7SGW1</accession>
<dbReference type="EMBL" id="CAJFDI010000002">
    <property type="protein sequence ID" value="CAD5217030.1"/>
    <property type="molecule type" value="Genomic_DNA"/>
</dbReference>
<evidence type="ECO:0000313" key="4">
    <source>
        <dbReference type="Proteomes" id="UP000659654"/>
    </source>
</evidence>
<name>A0A1I7SGW1_BURXY</name>
<dbReference type="WBParaSite" id="BXY_1227600.1">
    <property type="protein sequence ID" value="BXY_1227600.1"/>
    <property type="gene ID" value="BXY_1227600"/>
</dbReference>
<evidence type="ECO:0000313" key="5">
    <source>
        <dbReference type="WBParaSite" id="BXY_1227600.1"/>
    </source>
</evidence>
<organism evidence="3 5">
    <name type="scientific">Bursaphelenchus xylophilus</name>
    <name type="common">Pinewood nematode worm</name>
    <name type="synonym">Aphelenchoides xylophilus</name>
    <dbReference type="NCBI Taxonomy" id="6326"/>
    <lineage>
        <taxon>Eukaryota</taxon>
        <taxon>Metazoa</taxon>
        <taxon>Ecdysozoa</taxon>
        <taxon>Nematoda</taxon>
        <taxon>Chromadorea</taxon>
        <taxon>Rhabditida</taxon>
        <taxon>Tylenchina</taxon>
        <taxon>Tylenchomorpha</taxon>
        <taxon>Aphelenchoidea</taxon>
        <taxon>Aphelenchoididae</taxon>
        <taxon>Bursaphelenchus</taxon>
    </lineage>
</organism>
<dbReference type="Proteomes" id="UP000095284">
    <property type="component" value="Unplaced"/>
</dbReference>
<protein>
    <submittedName>
        <fullName evidence="2">(pine wood nematode) hypothetical protein</fullName>
    </submittedName>
</protein>
<feature type="region of interest" description="Disordered" evidence="1">
    <location>
        <begin position="146"/>
        <end position="165"/>
    </location>
</feature>
<reference evidence="2" key="2">
    <citation type="submission" date="2020-09" db="EMBL/GenBank/DDBJ databases">
        <authorList>
            <person name="Kikuchi T."/>
        </authorList>
    </citation>
    <scope>NUCLEOTIDE SEQUENCE</scope>
    <source>
        <strain evidence="2">Ka4C1</strain>
    </source>
</reference>
<feature type="compositionally biased region" description="Basic and acidic residues" evidence="1">
    <location>
        <begin position="331"/>
        <end position="342"/>
    </location>
</feature>
<gene>
    <name evidence="2" type="ORF">BXYJ_LOCUS4831</name>
</gene>
<reference evidence="5" key="1">
    <citation type="submission" date="2016-11" db="UniProtKB">
        <authorList>
            <consortium name="WormBaseParasite"/>
        </authorList>
    </citation>
    <scope>IDENTIFICATION</scope>
</reference>